<accession>A0A9D0Z1Z4</accession>
<dbReference type="CDD" id="cd18095">
    <property type="entry name" value="SpoU-like_rRNA-MTase"/>
    <property type="match status" value="1"/>
</dbReference>
<dbReference type="InterPro" id="IPR051259">
    <property type="entry name" value="rRNA_Methyltransferase"/>
</dbReference>
<proteinExistence type="inferred from homology"/>
<sequence>MTERITARKNPLLQQVRRLLSSRKEREESGLFAADGTKLLREAIAWWPGLHTVILSDGVSMEIPEGVRVVQVPEDVMASISPMQTPQGALFLCRLPEKAPFVPKPGMLLLDGIQDPGNLGTILRTADALEIPVALLEGCADPYSHKTVRASMGAVFRSQVVQTTWQEAARALGEAEIEIGVTALSEKARDLRQAPLSQMAVVIGSEGQGVRKEILKAVQRELIIPMNPRCESLNAAVAATIVMWQMKQ</sequence>
<dbReference type="InterPro" id="IPR029026">
    <property type="entry name" value="tRNA_m1G_MTases_N"/>
</dbReference>
<evidence type="ECO:0000313" key="6">
    <source>
        <dbReference type="EMBL" id="HIQ67742.1"/>
    </source>
</evidence>
<keyword evidence="3" id="KW-0808">Transferase</keyword>
<dbReference type="Pfam" id="PF00588">
    <property type="entry name" value="SpoU_methylase"/>
    <property type="match status" value="1"/>
</dbReference>
<evidence type="ECO:0000259" key="4">
    <source>
        <dbReference type="Pfam" id="PF00588"/>
    </source>
</evidence>
<dbReference type="Proteomes" id="UP000886796">
    <property type="component" value="Unassembled WGS sequence"/>
</dbReference>
<reference evidence="6" key="2">
    <citation type="journal article" date="2021" name="PeerJ">
        <title>Extensive microbial diversity within the chicken gut microbiome revealed by metagenomics and culture.</title>
        <authorList>
            <person name="Gilroy R."/>
            <person name="Ravi A."/>
            <person name="Getino M."/>
            <person name="Pursley I."/>
            <person name="Horton D.L."/>
            <person name="Alikhan N.F."/>
            <person name="Baker D."/>
            <person name="Gharbi K."/>
            <person name="Hall N."/>
            <person name="Watson M."/>
            <person name="Adriaenssens E.M."/>
            <person name="Foster-Nyarko E."/>
            <person name="Jarju S."/>
            <person name="Secka A."/>
            <person name="Antonio M."/>
            <person name="Oren A."/>
            <person name="Chaudhuri R.R."/>
            <person name="La Ragione R."/>
            <person name="Hildebrand F."/>
            <person name="Pallen M.J."/>
        </authorList>
    </citation>
    <scope>NUCLEOTIDE SEQUENCE</scope>
    <source>
        <strain evidence="6">13361</strain>
    </source>
</reference>
<reference evidence="6" key="1">
    <citation type="submission" date="2020-10" db="EMBL/GenBank/DDBJ databases">
        <authorList>
            <person name="Gilroy R."/>
        </authorList>
    </citation>
    <scope>NUCLEOTIDE SEQUENCE</scope>
    <source>
        <strain evidence="6">13361</strain>
    </source>
</reference>
<dbReference type="GO" id="GO:0032259">
    <property type="term" value="P:methylation"/>
    <property type="evidence" value="ECO:0007669"/>
    <property type="project" value="UniProtKB-KW"/>
</dbReference>
<dbReference type="InterPro" id="IPR001537">
    <property type="entry name" value="SpoU_MeTrfase"/>
</dbReference>
<dbReference type="SUPFAM" id="SSF75217">
    <property type="entry name" value="alpha/beta knot"/>
    <property type="match status" value="1"/>
</dbReference>
<keyword evidence="2 6" id="KW-0489">Methyltransferase</keyword>
<evidence type="ECO:0000313" key="7">
    <source>
        <dbReference type="Proteomes" id="UP000886796"/>
    </source>
</evidence>
<dbReference type="GO" id="GO:0003723">
    <property type="term" value="F:RNA binding"/>
    <property type="evidence" value="ECO:0007669"/>
    <property type="project" value="InterPro"/>
</dbReference>
<dbReference type="Gene3D" id="3.30.1330.30">
    <property type="match status" value="1"/>
</dbReference>
<feature type="domain" description="MRM3-like substrate binding" evidence="5">
    <location>
        <begin position="10"/>
        <end position="90"/>
    </location>
</feature>
<dbReference type="PANTHER" id="PTHR43191">
    <property type="entry name" value="RRNA METHYLTRANSFERASE 3"/>
    <property type="match status" value="1"/>
</dbReference>
<organism evidence="6 7">
    <name type="scientific">Candidatus Faecousia excrementigallinarum</name>
    <dbReference type="NCBI Taxonomy" id="2840806"/>
    <lineage>
        <taxon>Bacteria</taxon>
        <taxon>Bacillati</taxon>
        <taxon>Bacillota</taxon>
        <taxon>Clostridia</taxon>
        <taxon>Eubacteriales</taxon>
        <taxon>Oscillospiraceae</taxon>
        <taxon>Faecousia</taxon>
    </lineage>
</organism>
<dbReference type="SUPFAM" id="SSF55315">
    <property type="entry name" value="L30e-like"/>
    <property type="match status" value="1"/>
</dbReference>
<feature type="domain" description="tRNA/rRNA methyltransferase SpoU type" evidence="4">
    <location>
        <begin position="108"/>
        <end position="244"/>
    </location>
</feature>
<name>A0A9D0Z1Z4_9FIRM</name>
<dbReference type="Gene3D" id="3.40.1280.10">
    <property type="match status" value="1"/>
</dbReference>
<evidence type="ECO:0000259" key="5">
    <source>
        <dbReference type="Pfam" id="PF22435"/>
    </source>
</evidence>
<gene>
    <name evidence="6" type="ORF">IAB74_04430</name>
</gene>
<dbReference type="AlphaFoldDB" id="A0A9D0Z1Z4"/>
<dbReference type="EMBL" id="DVFK01000064">
    <property type="protein sequence ID" value="HIQ67742.1"/>
    <property type="molecule type" value="Genomic_DNA"/>
</dbReference>
<dbReference type="GO" id="GO:0008173">
    <property type="term" value="F:RNA methyltransferase activity"/>
    <property type="evidence" value="ECO:0007669"/>
    <property type="project" value="InterPro"/>
</dbReference>
<evidence type="ECO:0000256" key="2">
    <source>
        <dbReference type="ARBA" id="ARBA00022603"/>
    </source>
</evidence>
<dbReference type="InterPro" id="IPR029028">
    <property type="entry name" value="Alpha/beta_knot_MTases"/>
</dbReference>
<dbReference type="Pfam" id="PF22435">
    <property type="entry name" value="MRM3-like_sub_bind"/>
    <property type="match status" value="1"/>
</dbReference>
<dbReference type="InterPro" id="IPR053888">
    <property type="entry name" value="MRM3-like_sub_bind"/>
</dbReference>
<comment type="similarity">
    <text evidence="1">Belongs to the class IV-like SAM-binding methyltransferase superfamily. RNA methyltransferase TrmH family.</text>
</comment>
<dbReference type="GO" id="GO:0006396">
    <property type="term" value="P:RNA processing"/>
    <property type="evidence" value="ECO:0007669"/>
    <property type="project" value="InterPro"/>
</dbReference>
<dbReference type="InterPro" id="IPR029064">
    <property type="entry name" value="Ribosomal_eL30-like_sf"/>
</dbReference>
<protein>
    <submittedName>
        <fullName evidence="6">RNA methyltransferase</fullName>
    </submittedName>
</protein>
<evidence type="ECO:0000256" key="3">
    <source>
        <dbReference type="ARBA" id="ARBA00022679"/>
    </source>
</evidence>
<evidence type="ECO:0000256" key="1">
    <source>
        <dbReference type="ARBA" id="ARBA00007228"/>
    </source>
</evidence>
<dbReference type="PANTHER" id="PTHR43191:SF2">
    <property type="entry name" value="RRNA METHYLTRANSFERASE 3, MITOCHONDRIAL"/>
    <property type="match status" value="1"/>
</dbReference>
<comment type="caution">
    <text evidence="6">The sequence shown here is derived from an EMBL/GenBank/DDBJ whole genome shotgun (WGS) entry which is preliminary data.</text>
</comment>